<sequence>MKSEWKEGLLCQGICVFTKQFHIGAANPMFCLIERFFKSSRALKSAVHIISVKKGMELTLHAFFIYKIEGKTGVWDVKTNTKARAAHVKRSEKSSKGKIEGG</sequence>
<dbReference type="Proteomes" id="UP000002233">
    <property type="component" value="Chromosome"/>
</dbReference>
<accession>E0TXT2</accession>
<reference key="1">
    <citation type="submission" date="2010-08" db="EMBL/GenBank/DDBJ databases">
        <authorList>
            <person name="Zeigler D.R."/>
        </authorList>
    </citation>
    <scope>NUCLEOTIDE SEQUENCE</scope>
    <source>
        <strain>W23</strain>
    </source>
</reference>
<reference evidence="1 2" key="2">
    <citation type="journal article" date="2011" name="Microbiology">
        <title>The genome sequence of Bacillus subtilis subsp. spizizenii W23: insights into speciation within the B. subtilis complex and into the history of B. subtilis genetics.</title>
        <authorList>
            <person name="Zeigler D.R."/>
        </authorList>
    </citation>
    <scope>NUCLEOTIDE SEQUENCE [LARGE SCALE GENOMIC DNA]</scope>
    <source>
        <strain evidence="2">ATCC 23059 / NRRL B-14472 / W23</strain>
    </source>
</reference>
<protein>
    <submittedName>
        <fullName evidence="1">Uncharacterized protein</fullName>
    </submittedName>
</protein>
<dbReference type="HOGENOM" id="CLU_2271805_0_0_9"/>
<evidence type="ECO:0000313" key="2">
    <source>
        <dbReference type="Proteomes" id="UP000002233"/>
    </source>
</evidence>
<organism evidence="1 2">
    <name type="scientific">Bacillus spizizenii (strain ATCC 23059 / NRRL B-14472 / W23)</name>
    <name type="common">Bacillus subtilis subsp. spizizenii</name>
    <dbReference type="NCBI Taxonomy" id="655816"/>
    <lineage>
        <taxon>Bacteria</taxon>
        <taxon>Bacillati</taxon>
        <taxon>Bacillota</taxon>
        <taxon>Bacilli</taxon>
        <taxon>Bacillales</taxon>
        <taxon>Bacillaceae</taxon>
        <taxon>Bacillus</taxon>
    </lineage>
</organism>
<proteinExistence type="predicted"/>
<gene>
    <name evidence="1" type="primary">yheJ</name>
    <name evidence="1" type="ordered locus">BSUW23_04900</name>
</gene>
<name>E0TXT2_BACSH</name>
<dbReference type="AlphaFoldDB" id="E0TXT2"/>
<dbReference type="KEGG" id="bss:BSUW23_04900"/>
<evidence type="ECO:0000313" key="1">
    <source>
        <dbReference type="EMBL" id="ADM37034.1"/>
    </source>
</evidence>
<dbReference type="EMBL" id="CP002183">
    <property type="protein sequence ID" value="ADM37034.1"/>
    <property type="molecule type" value="Genomic_DNA"/>
</dbReference>